<evidence type="ECO:0000256" key="7">
    <source>
        <dbReference type="ARBA" id="ARBA00023170"/>
    </source>
</evidence>
<dbReference type="Proteomes" id="UP000245119">
    <property type="component" value="Linkage Group LG12"/>
</dbReference>
<evidence type="ECO:0000256" key="2">
    <source>
        <dbReference type="ARBA" id="ARBA00022475"/>
    </source>
</evidence>
<keyword evidence="5 9" id="KW-0297">G-protein coupled receptor</keyword>
<dbReference type="SUPFAM" id="SSF81321">
    <property type="entry name" value="Family A G protein-coupled receptor-like"/>
    <property type="match status" value="1"/>
</dbReference>
<dbReference type="PANTHER" id="PTHR24247">
    <property type="entry name" value="5-HYDROXYTRYPTAMINE RECEPTOR"/>
    <property type="match status" value="1"/>
</dbReference>
<dbReference type="InterPro" id="IPR000276">
    <property type="entry name" value="GPCR_Rhodpsn"/>
</dbReference>
<dbReference type="STRING" id="400727.A0A2T7NHZ9"/>
<feature type="transmembrane region" description="Helical" evidence="11">
    <location>
        <begin position="160"/>
        <end position="178"/>
    </location>
</feature>
<gene>
    <name evidence="13" type="ORF">C0Q70_18929</name>
</gene>
<keyword evidence="7 9" id="KW-0675">Receptor</keyword>
<dbReference type="PRINTS" id="PR00237">
    <property type="entry name" value="GPCRRHODOPSN"/>
</dbReference>
<evidence type="ECO:0000313" key="14">
    <source>
        <dbReference type="Proteomes" id="UP000245119"/>
    </source>
</evidence>
<feature type="transmembrane region" description="Helical" evidence="11">
    <location>
        <begin position="120"/>
        <end position="140"/>
    </location>
</feature>
<evidence type="ECO:0000256" key="3">
    <source>
        <dbReference type="ARBA" id="ARBA00022692"/>
    </source>
</evidence>
<evidence type="ECO:0000256" key="8">
    <source>
        <dbReference type="ARBA" id="ARBA00023224"/>
    </source>
</evidence>
<dbReference type="GO" id="GO:0007187">
    <property type="term" value="P:G protein-coupled receptor signaling pathway, coupled to cyclic nucleotide second messenger"/>
    <property type="evidence" value="ECO:0007669"/>
    <property type="project" value="TreeGrafter"/>
</dbReference>
<feature type="region of interest" description="Disordered" evidence="10">
    <location>
        <begin position="1"/>
        <end position="21"/>
    </location>
</feature>
<dbReference type="AlphaFoldDB" id="A0A2T7NHZ9"/>
<dbReference type="GO" id="GO:0030594">
    <property type="term" value="F:neurotransmitter receptor activity"/>
    <property type="evidence" value="ECO:0007669"/>
    <property type="project" value="TreeGrafter"/>
</dbReference>
<proteinExistence type="inferred from homology"/>
<accession>A0A2T7NHZ9</accession>
<dbReference type="InterPro" id="IPR017452">
    <property type="entry name" value="GPCR_Rhodpsn_7TM"/>
</dbReference>
<dbReference type="GO" id="GO:0005886">
    <property type="term" value="C:plasma membrane"/>
    <property type="evidence" value="ECO:0007669"/>
    <property type="project" value="UniProtKB-SubCell"/>
</dbReference>
<evidence type="ECO:0000256" key="9">
    <source>
        <dbReference type="RuleBase" id="RU000688"/>
    </source>
</evidence>
<evidence type="ECO:0000256" key="4">
    <source>
        <dbReference type="ARBA" id="ARBA00022989"/>
    </source>
</evidence>
<comment type="subcellular location">
    <subcellularLocation>
        <location evidence="1">Cell membrane</location>
        <topology evidence="1">Multi-pass membrane protein</topology>
    </subcellularLocation>
</comment>
<keyword evidence="6 11" id="KW-0472">Membrane</keyword>
<dbReference type="GO" id="GO:0004993">
    <property type="term" value="F:G protein-coupled serotonin receptor activity"/>
    <property type="evidence" value="ECO:0007669"/>
    <property type="project" value="TreeGrafter"/>
</dbReference>
<reference evidence="13 14" key="1">
    <citation type="submission" date="2018-04" db="EMBL/GenBank/DDBJ databases">
        <title>The genome of golden apple snail Pomacea canaliculata provides insight into stress tolerance and invasive adaptation.</title>
        <authorList>
            <person name="Liu C."/>
            <person name="Liu B."/>
            <person name="Ren Y."/>
            <person name="Zhang Y."/>
            <person name="Wang H."/>
            <person name="Li S."/>
            <person name="Jiang F."/>
            <person name="Yin L."/>
            <person name="Zhang G."/>
            <person name="Qian W."/>
            <person name="Fan W."/>
        </authorList>
    </citation>
    <scope>NUCLEOTIDE SEQUENCE [LARGE SCALE GENOMIC DNA]</scope>
    <source>
        <strain evidence="13">SZHN2017</strain>
        <tissue evidence="13">Muscle</tissue>
    </source>
</reference>
<evidence type="ECO:0000256" key="5">
    <source>
        <dbReference type="ARBA" id="ARBA00023040"/>
    </source>
</evidence>
<name>A0A2T7NHZ9_POMCA</name>
<feature type="transmembrane region" description="Helical" evidence="11">
    <location>
        <begin position="198"/>
        <end position="221"/>
    </location>
</feature>
<evidence type="ECO:0000256" key="6">
    <source>
        <dbReference type="ARBA" id="ARBA00023136"/>
    </source>
</evidence>
<evidence type="ECO:0000256" key="11">
    <source>
        <dbReference type="SAM" id="Phobius"/>
    </source>
</evidence>
<keyword evidence="4 11" id="KW-1133">Transmembrane helix</keyword>
<comment type="caution">
    <text evidence="13">The sequence shown here is derived from an EMBL/GenBank/DDBJ whole genome shotgun (WGS) entry which is preliminary data.</text>
</comment>
<dbReference type="GO" id="GO:0007268">
    <property type="term" value="P:chemical synaptic transmission"/>
    <property type="evidence" value="ECO:0007669"/>
    <property type="project" value="TreeGrafter"/>
</dbReference>
<dbReference type="Gene3D" id="1.20.1070.10">
    <property type="entry name" value="Rhodopsin 7-helix transmembrane proteins"/>
    <property type="match status" value="1"/>
</dbReference>
<evidence type="ECO:0000256" key="1">
    <source>
        <dbReference type="ARBA" id="ARBA00004651"/>
    </source>
</evidence>
<keyword evidence="14" id="KW-1185">Reference proteome</keyword>
<evidence type="ECO:0000259" key="12">
    <source>
        <dbReference type="PROSITE" id="PS50262"/>
    </source>
</evidence>
<keyword evidence="8 9" id="KW-0807">Transducer</keyword>
<dbReference type="GO" id="GO:0045202">
    <property type="term" value="C:synapse"/>
    <property type="evidence" value="ECO:0007669"/>
    <property type="project" value="GOC"/>
</dbReference>
<sequence length="348" mass="38051">MRTSSALGHTHSGKPRLESFHGNSLANRSRRKYHGCLQGTSTPLDRNDHLTSSDLDDVTMPQAPHGLYVNLTSSSRPSGFFAVWAATVPMVTVSVVTLAANGTVLLMFVLRPSLRRGKNAYIASLALADFLIGCYMPLLALEEVGLVAMGRGCECRMYVTGQQALVYVSLLSILLITLDRCWSLRAPFSYRAHHTRRLAASLVSAVWTVSVVIYALPIFLWNTSRDEDNNHDDHHHSHGHDIAEECGVPYADSLGVVAVMSGLLYLLPLAAMWAVNCALYTAVRQRRSVEVRRSVSVTDTFFVTVRNCSATKAIMVNDNKPTIQITEAPSIASPPSGQSFCLFNSTAP</sequence>
<dbReference type="Pfam" id="PF00001">
    <property type="entry name" value="7tm_1"/>
    <property type="match status" value="1"/>
</dbReference>
<organism evidence="13 14">
    <name type="scientific">Pomacea canaliculata</name>
    <name type="common">Golden apple snail</name>
    <dbReference type="NCBI Taxonomy" id="400727"/>
    <lineage>
        <taxon>Eukaryota</taxon>
        <taxon>Metazoa</taxon>
        <taxon>Spiralia</taxon>
        <taxon>Lophotrochozoa</taxon>
        <taxon>Mollusca</taxon>
        <taxon>Gastropoda</taxon>
        <taxon>Caenogastropoda</taxon>
        <taxon>Architaenioglossa</taxon>
        <taxon>Ampullarioidea</taxon>
        <taxon>Ampullariidae</taxon>
        <taxon>Pomacea</taxon>
    </lineage>
</organism>
<dbReference type="OrthoDB" id="6159456at2759"/>
<protein>
    <recommendedName>
        <fullName evidence="12">G-protein coupled receptors family 1 profile domain-containing protein</fullName>
    </recommendedName>
</protein>
<dbReference type="PROSITE" id="PS00237">
    <property type="entry name" value="G_PROTEIN_RECEP_F1_1"/>
    <property type="match status" value="1"/>
</dbReference>
<evidence type="ECO:0000256" key="10">
    <source>
        <dbReference type="SAM" id="MobiDB-lite"/>
    </source>
</evidence>
<dbReference type="GO" id="GO:0030425">
    <property type="term" value="C:dendrite"/>
    <property type="evidence" value="ECO:0007669"/>
    <property type="project" value="TreeGrafter"/>
</dbReference>
<dbReference type="PROSITE" id="PS50262">
    <property type="entry name" value="G_PROTEIN_RECEP_F1_2"/>
    <property type="match status" value="1"/>
</dbReference>
<feature type="transmembrane region" description="Helical" evidence="11">
    <location>
        <begin position="263"/>
        <end position="283"/>
    </location>
</feature>
<comment type="similarity">
    <text evidence="9">Belongs to the G-protein coupled receptor 1 family.</text>
</comment>
<dbReference type="EMBL" id="PZQS01000012">
    <property type="protein sequence ID" value="PVD20768.1"/>
    <property type="molecule type" value="Genomic_DNA"/>
</dbReference>
<evidence type="ECO:0000313" key="13">
    <source>
        <dbReference type="EMBL" id="PVD20768.1"/>
    </source>
</evidence>
<feature type="transmembrane region" description="Helical" evidence="11">
    <location>
        <begin position="81"/>
        <end position="108"/>
    </location>
</feature>
<feature type="domain" description="G-protein coupled receptors family 1 profile" evidence="12">
    <location>
        <begin position="100"/>
        <end position="305"/>
    </location>
</feature>
<keyword evidence="2" id="KW-1003">Cell membrane</keyword>
<keyword evidence="3 9" id="KW-0812">Transmembrane</keyword>